<comment type="caution">
    <text evidence="1">The sequence shown here is derived from an EMBL/GenBank/DDBJ whole genome shotgun (WGS) entry which is preliminary data.</text>
</comment>
<protein>
    <submittedName>
        <fullName evidence="1">Uncharacterized protein</fullName>
    </submittedName>
</protein>
<evidence type="ECO:0000313" key="2">
    <source>
        <dbReference type="Proteomes" id="UP000693946"/>
    </source>
</evidence>
<sequence length="80" mass="9226">MFAAHKRWTIPLSVYRISSFLDQCIQDDWKAVHKCRVTINSPSLFTCVPKYQRGILVVVMLCLRSADATEAFESSTERMK</sequence>
<dbReference type="AlphaFoldDB" id="A0AAV6SF26"/>
<organism evidence="1 2">
    <name type="scientific">Solea senegalensis</name>
    <name type="common">Senegalese sole</name>
    <dbReference type="NCBI Taxonomy" id="28829"/>
    <lineage>
        <taxon>Eukaryota</taxon>
        <taxon>Metazoa</taxon>
        <taxon>Chordata</taxon>
        <taxon>Craniata</taxon>
        <taxon>Vertebrata</taxon>
        <taxon>Euteleostomi</taxon>
        <taxon>Actinopterygii</taxon>
        <taxon>Neopterygii</taxon>
        <taxon>Teleostei</taxon>
        <taxon>Neoteleostei</taxon>
        <taxon>Acanthomorphata</taxon>
        <taxon>Carangaria</taxon>
        <taxon>Pleuronectiformes</taxon>
        <taxon>Pleuronectoidei</taxon>
        <taxon>Soleidae</taxon>
        <taxon>Solea</taxon>
    </lineage>
</organism>
<proteinExistence type="predicted"/>
<name>A0AAV6SF26_SOLSE</name>
<dbReference type="Proteomes" id="UP000693946">
    <property type="component" value="Linkage Group LG13"/>
</dbReference>
<gene>
    <name evidence="1" type="ORF">JOB18_009086</name>
</gene>
<accession>A0AAV6SF26</accession>
<dbReference type="EMBL" id="JAGKHQ010000005">
    <property type="protein sequence ID" value="KAG7515473.1"/>
    <property type="molecule type" value="Genomic_DNA"/>
</dbReference>
<keyword evidence="2" id="KW-1185">Reference proteome</keyword>
<evidence type="ECO:0000313" key="1">
    <source>
        <dbReference type="EMBL" id="KAG7515473.1"/>
    </source>
</evidence>
<reference evidence="1 2" key="1">
    <citation type="journal article" date="2021" name="Sci. Rep.">
        <title>Chromosome anchoring in Senegalese sole (Solea senegalensis) reveals sex-associated markers and genome rearrangements in flatfish.</title>
        <authorList>
            <person name="Guerrero-Cozar I."/>
            <person name="Gomez-Garrido J."/>
            <person name="Berbel C."/>
            <person name="Martinez-Blanch J.F."/>
            <person name="Alioto T."/>
            <person name="Claros M.G."/>
            <person name="Gagnaire P.A."/>
            <person name="Manchado M."/>
        </authorList>
    </citation>
    <scope>NUCLEOTIDE SEQUENCE [LARGE SCALE GENOMIC DNA]</scope>
    <source>
        <strain evidence="1">Sse05_10M</strain>
    </source>
</reference>